<dbReference type="CDD" id="cd16922">
    <property type="entry name" value="HATPase_EvgS-ArcB-TorS-like"/>
    <property type="match status" value="1"/>
</dbReference>
<gene>
    <name evidence="12" type="ORF">LC586_19115</name>
</gene>
<dbReference type="Pfam" id="PF00072">
    <property type="entry name" value="Response_reg"/>
    <property type="match status" value="1"/>
</dbReference>
<dbReference type="PRINTS" id="PR00344">
    <property type="entry name" value="BCTRLSENSOR"/>
</dbReference>
<evidence type="ECO:0000256" key="2">
    <source>
        <dbReference type="ARBA" id="ARBA00012438"/>
    </source>
</evidence>
<dbReference type="InterPro" id="IPR035965">
    <property type="entry name" value="PAS-like_dom_sf"/>
</dbReference>
<keyword evidence="13" id="KW-1185">Reference proteome</keyword>
<dbReference type="SMART" id="SM00448">
    <property type="entry name" value="REC"/>
    <property type="match status" value="1"/>
</dbReference>
<feature type="domain" description="PAC" evidence="11">
    <location>
        <begin position="1182"/>
        <end position="1235"/>
    </location>
</feature>
<evidence type="ECO:0000313" key="13">
    <source>
        <dbReference type="Proteomes" id="UP001199525"/>
    </source>
</evidence>
<dbReference type="SUPFAM" id="SSF55781">
    <property type="entry name" value="GAF domain-like"/>
    <property type="match status" value="3"/>
</dbReference>
<dbReference type="NCBIfam" id="TIGR00229">
    <property type="entry name" value="sensory_box"/>
    <property type="match status" value="2"/>
</dbReference>
<dbReference type="SMART" id="SM00387">
    <property type="entry name" value="HATPase_c"/>
    <property type="match status" value="1"/>
</dbReference>
<evidence type="ECO:0000259" key="9">
    <source>
        <dbReference type="PROSITE" id="PS50110"/>
    </source>
</evidence>
<keyword evidence="5" id="KW-0418">Kinase</keyword>
<feature type="domain" description="PAC" evidence="11">
    <location>
        <begin position="335"/>
        <end position="386"/>
    </location>
</feature>
<dbReference type="PROSITE" id="PS50113">
    <property type="entry name" value="PAC"/>
    <property type="match status" value="2"/>
</dbReference>
<dbReference type="PROSITE" id="PS50112">
    <property type="entry name" value="PAS"/>
    <property type="match status" value="3"/>
</dbReference>
<dbReference type="SUPFAM" id="SSF55874">
    <property type="entry name" value="ATPase domain of HSP90 chaperone/DNA topoisomerase II/histidine kinase"/>
    <property type="match status" value="1"/>
</dbReference>
<dbReference type="InterPro" id="IPR005467">
    <property type="entry name" value="His_kinase_dom"/>
</dbReference>
<evidence type="ECO:0000256" key="3">
    <source>
        <dbReference type="ARBA" id="ARBA00022553"/>
    </source>
</evidence>
<dbReference type="Gene3D" id="3.30.450.40">
    <property type="match status" value="3"/>
</dbReference>
<dbReference type="PANTHER" id="PTHR43547:SF2">
    <property type="entry name" value="HYBRID SIGNAL TRANSDUCTION HISTIDINE KINASE C"/>
    <property type="match status" value="1"/>
</dbReference>
<comment type="caution">
    <text evidence="12">The sequence shown here is derived from an EMBL/GenBank/DDBJ whole genome shotgun (WGS) entry which is preliminary data.</text>
</comment>
<dbReference type="InterPro" id="IPR000014">
    <property type="entry name" value="PAS"/>
</dbReference>
<dbReference type="Gene3D" id="3.40.50.2300">
    <property type="match status" value="1"/>
</dbReference>
<evidence type="ECO:0000256" key="4">
    <source>
        <dbReference type="ARBA" id="ARBA00022679"/>
    </source>
</evidence>
<feature type="domain" description="PAS" evidence="10">
    <location>
        <begin position="261"/>
        <end position="332"/>
    </location>
</feature>
<feature type="domain" description="PAS" evidence="10">
    <location>
        <begin position="387"/>
        <end position="434"/>
    </location>
</feature>
<dbReference type="Gene3D" id="3.30.565.10">
    <property type="entry name" value="Histidine kinase-like ATPase, C-terminal domain"/>
    <property type="match status" value="1"/>
</dbReference>
<dbReference type="Gene3D" id="2.10.70.100">
    <property type="match status" value="1"/>
</dbReference>
<dbReference type="CDD" id="cd17580">
    <property type="entry name" value="REC_2_DhkD-like"/>
    <property type="match status" value="1"/>
</dbReference>
<evidence type="ECO:0000256" key="5">
    <source>
        <dbReference type="ARBA" id="ARBA00022777"/>
    </source>
</evidence>
<dbReference type="Gene3D" id="1.10.287.130">
    <property type="match status" value="1"/>
</dbReference>
<dbReference type="SMART" id="SM00388">
    <property type="entry name" value="HisKA"/>
    <property type="match status" value="1"/>
</dbReference>
<reference evidence="12 13" key="1">
    <citation type="journal article" date="2021" name="Microorganisms">
        <title>Genome Evolution of Filamentous Cyanobacterium Nostoc Species: From Facultative Symbiosis to Free Living.</title>
        <authorList>
            <person name="Huo D."/>
            <person name="Li H."/>
            <person name="Cai F."/>
            <person name="Guo X."/>
            <person name="Qiao Z."/>
            <person name="Wang W."/>
            <person name="Yu G."/>
            <person name="Li R."/>
        </authorList>
    </citation>
    <scope>NUCLEOTIDE SEQUENCE [LARGE SCALE GENOMIC DNA]</scope>
    <source>
        <strain evidence="12 13">CHAB 5714</strain>
    </source>
</reference>
<dbReference type="InterPro" id="IPR000700">
    <property type="entry name" value="PAS-assoc_C"/>
</dbReference>
<evidence type="ECO:0000259" key="10">
    <source>
        <dbReference type="PROSITE" id="PS50112"/>
    </source>
</evidence>
<dbReference type="SUPFAM" id="SSF55785">
    <property type="entry name" value="PYP-like sensor domain (PAS domain)"/>
    <property type="match status" value="5"/>
</dbReference>
<dbReference type="InterPro" id="IPR001789">
    <property type="entry name" value="Sig_transdc_resp-reg_receiver"/>
</dbReference>
<dbReference type="InterPro" id="IPR003018">
    <property type="entry name" value="GAF"/>
</dbReference>
<dbReference type="InterPro" id="IPR003594">
    <property type="entry name" value="HATPase_dom"/>
</dbReference>
<dbReference type="EC" id="2.7.13.3" evidence="2"/>
<dbReference type="PROSITE" id="PS50109">
    <property type="entry name" value="HIS_KIN"/>
    <property type="match status" value="1"/>
</dbReference>
<feature type="domain" description="Histidine kinase" evidence="8">
    <location>
        <begin position="1260"/>
        <end position="1478"/>
    </location>
</feature>
<comment type="catalytic activity">
    <reaction evidence="1">
        <text>ATP + protein L-histidine = ADP + protein N-phospho-L-histidine.</text>
        <dbReference type="EC" id="2.7.13.3"/>
    </reaction>
</comment>
<name>A0ABS8IBV8_9NOSO</name>
<dbReference type="Pfam" id="PF00512">
    <property type="entry name" value="HisKA"/>
    <property type="match status" value="1"/>
</dbReference>
<accession>A0ABS8IBV8</accession>
<dbReference type="InterPro" id="IPR013656">
    <property type="entry name" value="PAS_4"/>
</dbReference>
<dbReference type="Pfam" id="PF08448">
    <property type="entry name" value="PAS_4"/>
    <property type="match status" value="2"/>
</dbReference>
<dbReference type="InterPro" id="IPR004358">
    <property type="entry name" value="Sig_transdc_His_kin-like_C"/>
</dbReference>
<feature type="domain" description="PAS" evidence="10">
    <location>
        <begin position="1106"/>
        <end position="1177"/>
    </location>
</feature>
<feature type="modified residue" description="4-aspartylphosphate" evidence="7">
    <location>
        <position position="1551"/>
    </location>
</feature>
<evidence type="ECO:0000259" key="11">
    <source>
        <dbReference type="PROSITE" id="PS50113"/>
    </source>
</evidence>
<sequence>MKAEEHKAWAENLFVGGGEIGALLRSHNWSQTPLGAVETWPDSLKTAVQILLTELDQVQQPEKTQLGSDLPPVSTSTDALRQAAQAHAFRVKLTNALRPLTDANEIQAIAARTLGDSLGASRVIYIEVLPGSKEVIVHKNYTNGVAELSGLYHLEDFGRNLTDDHRAGQTAIVPDVANYPKYTASQKAMYQTIDIAAHIDVPLIKNDQFVALLAVHQANPRAWTEDEVKRVEETAEQTWAAVERARAEAALRESRTELERQQRKFDAIVAAIPDFIYTFDLAGRFTYVSPALLNLWQKTSDEALGKNFFDLDYPTDLATRLQQQIQQVIATRQPLKDETPYTSAIGTRAYEYIFVPLLGINGAVDAVAGVTRDITDRKRVEQALHQSEKQARNILESITEAFFALDENWQFTYMNPSAEILLDRTPGDLIGKNLWEEYPGLIGNELAQIYWSAMRDAYGGRSHRVAASMTAFYPDHDRWYEVRSYPAPKGITVYFKNVTEQIQTAATLRQSEERYRTLFESIDEGFCIIEVLFDENDPPNASGSALRASDYRFLEINPTFEEQTGLQQAVGKTARQLVPDIEDHWIQIYGQVALTGEPARFENGSLAMNRWFDVYACRMGEPEGRKVAIVFKDISDRKRAEEFSRRTAEFNAFRVSLTDALRPLADPVEIQATASRVLGEYLGANRVLYFEVRGADYVVERDYVNGAAALAGNYPVDSFGPKLLAAYRTGRAVCVSDVEADPNLSPSERAAYAAIQIGAYICIPLVKRGEFVAGLAVNTSEPRAWTPDEVSLAEEVAERTWAAVERVRAEAALRESEEKYRTLFDSIDEGFCLVEVLFDDAKKAVDYRFLETNPAFLNITALENAIGKTGRELVPDIEPHWAETFGKVVKTRQPERWVNSSEAMGFWFDLYAFPVDEPEEHKVAIIFSNITERKQAERQVEFLTELSRRLGTVTDAVEINRIVTREVGTFLNGHRCYYLDVTPDGSQVTVLPDWRLDGSDLAGTYDLSLFGAKEWWETAARLPFGIDDVNVHPWTKDFADNYTLINMQSYVIAPFVREGRWVASIGVSSNKPRHWTADEMLLLENVAARVAPLIERARTEAALRDSENRFRMAIEAAQLGTWDWNLITNQLIWDEGCKAMFGLPPEAQSSIEVFFAGLHPDDLERIEQMVQWTLNPASSGKYDVEYRTIGIQDGVERWIAARGQAYFDAADKPRRFVGTVLNITEQKRIEAEREQLLAREQAAREAADRANRIKDEFLAVLSHELRSPLNPILGWTHLLQNGKLSEARRAEALKIIERNANLQTQLIEDLLDISRIMQGKLSLTAAPVSLNFVISAAVETVRLAAEAKNIAIALDLDSEIALISGDAARLQQVMWNLLTNAVKFTPNGRQVTVELRQLDGLAQIRVIDTGKGINPQFLPHVFEYFRQEDGSTTRKFGGLGLGLAIVRQIVEMHGGTVTAESQGENQGATFIIQLPVMHQATLIASEPIHTQTEAEVPLDGVQILLVDDEPDTREFQAFVLSQSGANVTAVASGLEALQALEQFTPDVLVSDIGMPEMDGYMLMQQIRSRPPNQGGSIRAIALTAYAAEIDQQRALQVGFQTHITKPVEPEELVRAIANLLEGN</sequence>
<dbReference type="Pfam" id="PF01590">
    <property type="entry name" value="GAF"/>
    <property type="match status" value="3"/>
</dbReference>
<evidence type="ECO:0000256" key="7">
    <source>
        <dbReference type="PROSITE-ProRule" id="PRU00169"/>
    </source>
</evidence>
<dbReference type="SMART" id="SM00065">
    <property type="entry name" value="GAF"/>
    <property type="match status" value="3"/>
</dbReference>
<proteinExistence type="predicted"/>
<dbReference type="CDD" id="cd00082">
    <property type="entry name" value="HisKA"/>
    <property type="match status" value="1"/>
</dbReference>
<dbReference type="SMART" id="SM00091">
    <property type="entry name" value="PAS"/>
    <property type="match status" value="5"/>
</dbReference>
<dbReference type="InterPro" id="IPR011006">
    <property type="entry name" value="CheY-like_superfamily"/>
</dbReference>
<evidence type="ECO:0000259" key="8">
    <source>
        <dbReference type="PROSITE" id="PS50109"/>
    </source>
</evidence>
<dbReference type="InterPro" id="IPR036890">
    <property type="entry name" value="HATPase_C_sf"/>
</dbReference>
<dbReference type="Proteomes" id="UP001199525">
    <property type="component" value="Unassembled WGS sequence"/>
</dbReference>
<dbReference type="Pfam" id="PF08447">
    <property type="entry name" value="PAS_3"/>
    <property type="match status" value="1"/>
</dbReference>
<dbReference type="InterPro" id="IPR029016">
    <property type="entry name" value="GAF-like_dom_sf"/>
</dbReference>
<dbReference type="EMBL" id="JAIVFQ010000028">
    <property type="protein sequence ID" value="MCC5601259.1"/>
    <property type="molecule type" value="Genomic_DNA"/>
</dbReference>
<evidence type="ECO:0000256" key="1">
    <source>
        <dbReference type="ARBA" id="ARBA00000085"/>
    </source>
</evidence>
<dbReference type="Gene3D" id="3.30.450.20">
    <property type="entry name" value="PAS domain"/>
    <property type="match status" value="5"/>
</dbReference>
<dbReference type="PANTHER" id="PTHR43547">
    <property type="entry name" value="TWO-COMPONENT HISTIDINE KINASE"/>
    <property type="match status" value="1"/>
</dbReference>
<dbReference type="RefSeq" id="WP_229486291.1">
    <property type="nucleotide sequence ID" value="NZ_JAIVFQ010000028.1"/>
</dbReference>
<dbReference type="SUPFAM" id="SSF52172">
    <property type="entry name" value="CheY-like"/>
    <property type="match status" value="1"/>
</dbReference>
<dbReference type="InterPro" id="IPR036097">
    <property type="entry name" value="HisK_dim/P_sf"/>
</dbReference>
<keyword evidence="4" id="KW-0808">Transferase</keyword>
<keyword evidence="3 7" id="KW-0597">Phosphoprotein</keyword>
<keyword evidence="6" id="KW-0902">Two-component regulatory system</keyword>
<dbReference type="InterPro" id="IPR003661">
    <property type="entry name" value="HisK_dim/P_dom"/>
</dbReference>
<organism evidence="12 13">
    <name type="scientific">Nostoc favosum CHAB5714</name>
    <dbReference type="NCBI Taxonomy" id="2780399"/>
    <lineage>
        <taxon>Bacteria</taxon>
        <taxon>Bacillati</taxon>
        <taxon>Cyanobacteriota</taxon>
        <taxon>Cyanophyceae</taxon>
        <taxon>Nostocales</taxon>
        <taxon>Nostocaceae</taxon>
        <taxon>Nostoc</taxon>
        <taxon>Nostoc favosum</taxon>
    </lineage>
</organism>
<dbReference type="CDD" id="cd00130">
    <property type="entry name" value="PAS"/>
    <property type="match status" value="3"/>
</dbReference>
<dbReference type="PROSITE" id="PS50110">
    <property type="entry name" value="RESPONSE_REGULATORY"/>
    <property type="match status" value="1"/>
</dbReference>
<protein>
    <recommendedName>
        <fullName evidence="2">histidine kinase</fullName>
        <ecNumber evidence="2">2.7.13.3</ecNumber>
    </recommendedName>
</protein>
<dbReference type="InterPro" id="IPR013655">
    <property type="entry name" value="PAS_fold_3"/>
</dbReference>
<dbReference type="SUPFAM" id="SSF47384">
    <property type="entry name" value="Homodimeric domain of signal transducing histidine kinase"/>
    <property type="match status" value="1"/>
</dbReference>
<evidence type="ECO:0000256" key="6">
    <source>
        <dbReference type="ARBA" id="ARBA00023012"/>
    </source>
</evidence>
<feature type="domain" description="Response regulatory" evidence="9">
    <location>
        <begin position="1502"/>
        <end position="1620"/>
    </location>
</feature>
<dbReference type="Pfam" id="PF02518">
    <property type="entry name" value="HATPase_c"/>
    <property type="match status" value="1"/>
</dbReference>
<dbReference type="Pfam" id="PF13188">
    <property type="entry name" value="PAS_8"/>
    <property type="match status" value="2"/>
</dbReference>
<evidence type="ECO:0000313" key="12">
    <source>
        <dbReference type="EMBL" id="MCC5601259.1"/>
    </source>
</evidence>